<evidence type="ECO:0000313" key="1">
    <source>
        <dbReference type="EMBL" id="SDM72049.1"/>
    </source>
</evidence>
<evidence type="ECO:0000313" key="2">
    <source>
        <dbReference type="Proteomes" id="UP000199341"/>
    </source>
</evidence>
<protein>
    <submittedName>
        <fullName evidence="1">Uncharacterized protein</fullName>
    </submittedName>
</protein>
<gene>
    <name evidence="1" type="ORF">SAMN05216259_101291</name>
</gene>
<sequence>MTTTDAAQRLPRPRADAFYKLAVTAIKGEQDPEAAAKRIAEAHESERSAWDARWRGTQAEASQMSAELRRRVEMLGHAANVTSRELAAGVAMSATITHQAQLLGRLRSAAQQSLDGTMSAVDVLSMLSENVPSPEVQPMVIGFVADTRYRSGRFVSTSGDITVVYPFVGFSLIVKGPGKGADVEPTFLVEDRALCRSAIQIERGLIMQGTLQPMTSR</sequence>
<reference evidence="1 2" key="1">
    <citation type="submission" date="2016-10" db="EMBL/GenBank/DDBJ databases">
        <authorList>
            <person name="de Groot N.N."/>
        </authorList>
    </citation>
    <scope>NUCLEOTIDE SEQUENCE [LARGE SCALE GENOMIC DNA]</scope>
    <source>
        <strain evidence="1 2">CGMCC 4.2022</strain>
    </source>
</reference>
<organism evidence="1 2">
    <name type="scientific">Actinacidiphila guanduensis</name>
    <dbReference type="NCBI Taxonomy" id="310781"/>
    <lineage>
        <taxon>Bacteria</taxon>
        <taxon>Bacillati</taxon>
        <taxon>Actinomycetota</taxon>
        <taxon>Actinomycetes</taxon>
        <taxon>Kitasatosporales</taxon>
        <taxon>Streptomycetaceae</taxon>
        <taxon>Actinacidiphila</taxon>
    </lineage>
</organism>
<dbReference type="Proteomes" id="UP000199341">
    <property type="component" value="Unassembled WGS sequence"/>
</dbReference>
<dbReference type="AlphaFoldDB" id="A0A1G9VIR5"/>
<dbReference type="EMBL" id="FNIE01000001">
    <property type="protein sequence ID" value="SDM72049.1"/>
    <property type="molecule type" value="Genomic_DNA"/>
</dbReference>
<keyword evidence="2" id="KW-1185">Reference proteome</keyword>
<proteinExistence type="predicted"/>
<name>A0A1G9VIR5_9ACTN</name>
<accession>A0A1G9VIR5</accession>